<feature type="signal peptide" evidence="5">
    <location>
        <begin position="1"/>
        <end position="22"/>
    </location>
</feature>
<evidence type="ECO:0000256" key="2">
    <source>
        <dbReference type="ARBA" id="ARBA00006671"/>
    </source>
</evidence>
<organism evidence="7 8">
    <name type="scientific">Caballeronia calidae</name>
    <dbReference type="NCBI Taxonomy" id="1777139"/>
    <lineage>
        <taxon>Bacteria</taxon>
        <taxon>Pseudomonadati</taxon>
        <taxon>Pseudomonadota</taxon>
        <taxon>Betaproteobacteria</taxon>
        <taxon>Burkholderiales</taxon>
        <taxon>Burkholderiaceae</taxon>
        <taxon>Caballeronia</taxon>
    </lineage>
</organism>
<dbReference type="PANTHER" id="PTHR33420:SF12">
    <property type="entry name" value="FIMBRIN-LIKE PROTEIN FIMI-RELATED"/>
    <property type="match status" value="1"/>
</dbReference>
<dbReference type="Proteomes" id="UP000071859">
    <property type="component" value="Unassembled WGS sequence"/>
</dbReference>
<dbReference type="GO" id="GO:0009289">
    <property type="term" value="C:pilus"/>
    <property type="evidence" value="ECO:0007669"/>
    <property type="project" value="UniProtKB-SubCell"/>
</dbReference>
<protein>
    <submittedName>
        <fullName evidence="7">Fimbrial protein</fullName>
    </submittedName>
</protein>
<dbReference type="InterPro" id="IPR000259">
    <property type="entry name" value="Adhesion_dom_fimbrial"/>
</dbReference>
<keyword evidence="3 5" id="KW-0732">Signal</keyword>
<dbReference type="InterPro" id="IPR036937">
    <property type="entry name" value="Adhesion_dom_fimbrial_sf"/>
</dbReference>
<keyword evidence="8" id="KW-1185">Reference proteome</keyword>
<evidence type="ECO:0000259" key="6">
    <source>
        <dbReference type="Pfam" id="PF00419"/>
    </source>
</evidence>
<feature type="domain" description="Fimbrial-type adhesion" evidence="6">
    <location>
        <begin position="30"/>
        <end position="172"/>
    </location>
</feature>
<dbReference type="InterPro" id="IPR050263">
    <property type="entry name" value="Bact_Fimbrial_Adh_Pro"/>
</dbReference>
<proteinExistence type="inferred from homology"/>
<evidence type="ECO:0000313" key="8">
    <source>
        <dbReference type="Proteomes" id="UP000071859"/>
    </source>
</evidence>
<feature type="chain" id="PRO_5007624787" evidence="5">
    <location>
        <begin position="23"/>
        <end position="173"/>
    </location>
</feature>
<dbReference type="OrthoDB" id="9100631at2"/>
<comment type="caution">
    <text evidence="7">The sequence shown here is derived from an EMBL/GenBank/DDBJ whole genome shotgun (WGS) entry which is preliminary data.</text>
</comment>
<reference evidence="7" key="1">
    <citation type="submission" date="2016-01" db="EMBL/GenBank/DDBJ databases">
        <authorList>
            <person name="Peeters C."/>
        </authorList>
    </citation>
    <scope>NUCLEOTIDE SEQUENCE</scope>
    <source>
        <strain evidence="7">LMG 29321</strain>
    </source>
</reference>
<dbReference type="Pfam" id="PF00419">
    <property type="entry name" value="Fimbrial"/>
    <property type="match status" value="1"/>
</dbReference>
<dbReference type="SUPFAM" id="SSF49401">
    <property type="entry name" value="Bacterial adhesins"/>
    <property type="match status" value="1"/>
</dbReference>
<accession>A0A158E2P5</accession>
<dbReference type="RefSeq" id="WP_062610094.1">
    <property type="nucleotide sequence ID" value="NZ_FCOX02000044.1"/>
</dbReference>
<evidence type="ECO:0000256" key="1">
    <source>
        <dbReference type="ARBA" id="ARBA00004561"/>
    </source>
</evidence>
<dbReference type="EMBL" id="FCOX02000044">
    <property type="protein sequence ID" value="SAL01165.1"/>
    <property type="molecule type" value="Genomic_DNA"/>
</dbReference>
<evidence type="ECO:0000256" key="4">
    <source>
        <dbReference type="ARBA" id="ARBA00023263"/>
    </source>
</evidence>
<evidence type="ECO:0000256" key="5">
    <source>
        <dbReference type="SAM" id="SignalP"/>
    </source>
</evidence>
<evidence type="ECO:0000313" key="7">
    <source>
        <dbReference type="EMBL" id="SAL01165.1"/>
    </source>
</evidence>
<sequence>MRIFKKALFGILVATAAGSAFAVAPDAYLYFEGDILPASCTVDTTTANQTIQLGSVTVSNFTGTTSNPAAFNLKLTNCSAGAKVSMTITGTMDTVASVLKNTGAAQQVGVQLLTASSVGATTGTPFTLNSATNMGTVDASNSMTIPMVAQFYKLGALTAGSVNASATVAFTYN</sequence>
<gene>
    <name evidence="7" type="ORF">AWB78_06086</name>
</gene>
<keyword evidence="4" id="KW-0281">Fimbrium</keyword>
<name>A0A158E2P5_9BURK</name>
<dbReference type="AlphaFoldDB" id="A0A158E2P5"/>
<evidence type="ECO:0000256" key="3">
    <source>
        <dbReference type="ARBA" id="ARBA00022729"/>
    </source>
</evidence>
<dbReference type="InterPro" id="IPR008966">
    <property type="entry name" value="Adhesion_dom_sf"/>
</dbReference>
<comment type="similarity">
    <text evidence="2">Belongs to the fimbrial protein family.</text>
</comment>
<comment type="subcellular location">
    <subcellularLocation>
        <location evidence="1">Fimbrium</location>
    </subcellularLocation>
</comment>
<dbReference type="GO" id="GO:0043709">
    <property type="term" value="P:cell adhesion involved in single-species biofilm formation"/>
    <property type="evidence" value="ECO:0007669"/>
    <property type="project" value="TreeGrafter"/>
</dbReference>
<dbReference type="PANTHER" id="PTHR33420">
    <property type="entry name" value="FIMBRIAL SUBUNIT ELFA-RELATED"/>
    <property type="match status" value="1"/>
</dbReference>
<dbReference type="Gene3D" id="2.60.40.1090">
    <property type="entry name" value="Fimbrial-type adhesion domain"/>
    <property type="match status" value="1"/>
</dbReference>